<keyword evidence="7" id="KW-1185">Reference proteome</keyword>
<dbReference type="EMBL" id="JAUSVO010000006">
    <property type="protein sequence ID" value="MDQ0439648.1"/>
    <property type="molecule type" value="Genomic_DNA"/>
</dbReference>
<reference evidence="6 7" key="1">
    <citation type="submission" date="2023-07" db="EMBL/GenBank/DDBJ databases">
        <title>Genomic Encyclopedia of Type Strains, Phase IV (KMG-IV): sequencing the most valuable type-strain genomes for metagenomic binning, comparative biology and taxonomic classification.</title>
        <authorList>
            <person name="Goeker M."/>
        </authorList>
    </citation>
    <scope>NUCLEOTIDE SEQUENCE [LARGE SCALE GENOMIC DNA]</scope>
    <source>
        <strain evidence="6 7">B6-8</strain>
    </source>
</reference>
<dbReference type="PANTHER" id="PTHR31609">
    <property type="entry name" value="YDJC DEACETYLASE FAMILY MEMBER"/>
    <property type="match status" value="1"/>
</dbReference>
<evidence type="ECO:0000313" key="6">
    <source>
        <dbReference type="EMBL" id="MDQ0439648.1"/>
    </source>
</evidence>
<dbReference type="SUPFAM" id="SSF88713">
    <property type="entry name" value="Glycoside hydrolase/deacetylase"/>
    <property type="match status" value="1"/>
</dbReference>
<evidence type="ECO:0000313" key="7">
    <source>
        <dbReference type="Proteomes" id="UP001241603"/>
    </source>
</evidence>
<dbReference type="CDD" id="cd10807">
    <property type="entry name" value="YdjC_like_3"/>
    <property type="match status" value="1"/>
</dbReference>
<dbReference type="Pfam" id="PF04794">
    <property type="entry name" value="YdjC"/>
    <property type="match status" value="1"/>
</dbReference>
<evidence type="ECO:0000256" key="3">
    <source>
        <dbReference type="ARBA" id="ARBA00022801"/>
    </source>
</evidence>
<evidence type="ECO:0000256" key="2">
    <source>
        <dbReference type="ARBA" id="ARBA00022723"/>
    </source>
</evidence>
<proteinExistence type="predicted"/>
<organism evidence="6 7">
    <name type="scientific">Kaistia dalseonensis</name>
    <dbReference type="NCBI Taxonomy" id="410840"/>
    <lineage>
        <taxon>Bacteria</taxon>
        <taxon>Pseudomonadati</taxon>
        <taxon>Pseudomonadota</taxon>
        <taxon>Alphaproteobacteria</taxon>
        <taxon>Hyphomicrobiales</taxon>
        <taxon>Kaistiaceae</taxon>
        <taxon>Kaistia</taxon>
    </lineage>
</organism>
<evidence type="ECO:0000256" key="5">
    <source>
        <dbReference type="ARBA" id="ARBA00023277"/>
    </source>
</evidence>
<evidence type="ECO:0000256" key="4">
    <source>
        <dbReference type="ARBA" id="ARBA00022842"/>
    </source>
</evidence>
<dbReference type="RefSeq" id="WP_266350541.1">
    <property type="nucleotide sequence ID" value="NZ_JAPKNG010000006.1"/>
</dbReference>
<comment type="cofactor">
    <cofactor evidence="1">
        <name>Mg(2+)</name>
        <dbReference type="ChEBI" id="CHEBI:18420"/>
    </cofactor>
</comment>
<name>A0ABU0HCQ4_9HYPH</name>
<dbReference type="EC" id="3.5.1.105" evidence="6"/>
<keyword evidence="5" id="KW-0119">Carbohydrate metabolism</keyword>
<keyword evidence="2" id="KW-0479">Metal-binding</keyword>
<accession>A0ABU0HCQ4</accession>
<dbReference type="InterPro" id="IPR011330">
    <property type="entry name" value="Glyco_hydro/deAcase_b/a-brl"/>
</dbReference>
<comment type="caution">
    <text evidence="6">The sequence shown here is derived from an EMBL/GenBank/DDBJ whole genome shotgun (WGS) entry which is preliminary data.</text>
</comment>
<dbReference type="Gene3D" id="3.20.20.370">
    <property type="entry name" value="Glycoside hydrolase/deacetylase"/>
    <property type="match status" value="1"/>
</dbReference>
<dbReference type="GO" id="GO:0036311">
    <property type="term" value="F:chitin disaccharide deacetylase activity"/>
    <property type="evidence" value="ECO:0007669"/>
    <property type="project" value="UniProtKB-EC"/>
</dbReference>
<protein>
    <submittedName>
        <fullName evidence="6">Glycoside hydrolase/deacetylase ChbG (UPF0249 family)</fullName>
        <ecNumber evidence="6">3.5.1.105</ecNumber>
    </submittedName>
</protein>
<dbReference type="Proteomes" id="UP001241603">
    <property type="component" value="Unassembled WGS sequence"/>
</dbReference>
<dbReference type="InterPro" id="IPR006879">
    <property type="entry name" value="YdjC-like"/>
</dbReference>
<gene>
    <name evidence="6" type="ORF">QO014_004054</name>
</gene>
<sequence>MADRVLLCADDFALSPGVSRGIAELIRAGRLSATGAMVTEPDWAAQRTALPELRSKAAIGLHLNLTTGGPLGPMPTLAPDGPFPGLQALMRLAFTGRLAAPEISAEISRQLDQFETVANMPPDFVDGHHHVQVLPKVRAALLDALSRRYPGHTPLLRNPGDTVRRIAARRGAGRKALLVTLLARGFGADAHRHGIATNEGFSGFSAFDRERAFADELTTFLKAPGPRQIVMCHPGYPDQQLAALDPLFDRRLDELGALMTYPDLDRLITRPRRNTDGRIEWLWP</sequence>
<keyword evidence="3 6" id="KW-0378">Hydrolase</keyword>
<dbReference type="PANTHER" id="PTHR31609:SF1">
    <property type="entry name" value="CARBOHYDRATE DEACETYLASE"/>
    <property type="match status" value="1"/>
</dbReference>
<evidence type="ECO:0000256" key="1">
    <source>
        <dbReference type="ARBA" id="ARBA00001946"/>
    </source>
</evidence>
<keyword evidence="4" id="KW-0460">Magnesium</keyword>